<protein>
    <submittedName>
        <fullName evidence="5">LacI family transcriptional regulator</fullName>
    </submittedName>
</protein>
<comment type="caution">
    <text evidence="5">The sequence shown here is derived from an EMBL/GenBank/DDBJ whole genome shotgun (WGS) entry which is preliminary data.</text>
</comment>
<keyword evidence="1" id="KW-0805">Transcription regulation</keyword>
<dbReference type="GO" id="GO:0003700">
    <property type="term" value="F:DNA-binding transcription factor activity"/>
    <property type="evidence" value="ECO:0007669"/>
    <property type="project" value="TreeGrafter"/>
</dbReference>
<name>A0A848AP67_9BACT</name>
<proteinExistence type="predicted"/>
<dbReference type="InterPro" id="IPR028082">
    <property type="entry name" value="Peripla_BP_I"/>
</dbReference>
<dbReference type="CDD" id="cd06267">
    <property type="entry name" value="PBP1_LacI_sugar_binding-like"/>
    <property type="match status" value="1"/>
</dbReference>
<dbReference type="Proteomes" id="UP000576225">
    <property type="component" value="Unassembled WGS sequence"/>
</dbReference>
<accession>A0A848AP67</accession>
<dbReference type="RefSeq" id="WP_168961178.1">
    <property type="nucleotide sequence ID" value="NZ_CALXNT010000069.1"/>
</dbReference>
<gene>
    <name evidence="5" type="ORF">HF882_00605</name>
</gene>
<reference evidence="5 6" key="1">
    <citation type="submission" date="2020-04" db="EMBL/GenBank/DDBJ databases">
        <authorList>
            <person name="Hitch T.C.A."/>
            <person name="Wylensek D."/>
            <person name="Clavel T."/>
        </authorList>
    </citation>
    <scope>NUCLEOTIDE SEQUENCE [LARGE SCALE GENOMIC DNA]</scope>
    <source>
        <strain evidence="5 6">COR2-253-APC-1A</strain>
    </source>
</reference>
<dbReference type="EMBL" id="JABAEW010000001">
    <property type="protein sequence ID" value="NMD85075.1"/>
    <property type="molecule type" value="Genomic_DNA"/>
</dbReference>
<dbReference type="PANTHER" id="PTHR30146:SF109">
    <property type="entry name" value="HTH-TYPE TRANSCRIPTIONAL REGULATOR GALS"/>
    <property type="match status" value="1"/>
</dbReference>
<dbReference type="SUPFAM" id="SSF53822">
    <property type="entry name" value="Periplasmic binding protein-like I"/>
    <property type="match status" value="1"/>
</dbReference>
<feature type="domain" description="Transcriptional regulator LacI/GalR-like sensor" evidence="4">
    <location>
        <begin position="80"/>
        <end position="236"/>
    </location>
</feature>
<evidence type="ECO:0000256" key="3">
    <source>
        <dbReference type="ARBA" id="ARBA00023163"/>
    </source>
</evidence>
<evidence type="ECO:0000313" key="5">
    <source>
        <dbReference type="EMBL" id="NMD85075.1"/>
    </source>
</evidence>
<keyword evidence="2" id="KW-0238">DNA-binding</keyword>
<dbReference type="AlphaFoldDB" id="A0A848AP67"/>
<organism evidence="5 6">
    <name type="scientific">Victivallis vadensis</name>
    <dbReference type="NCBI Taxonomy" id="172901"/>
    <lineage>
        <taxon>Bacteria</taxon>
        <taxon>Pseudomonadati</taxon>
        <taxon>Lentisphaerota</taxon>
        <taxon>Lentisphaeria</taxon>
        <taxon>Victivallales</taxon>
        <taxon>Victivallaceae</taxon>
        <taxon>Victivallis</taxon>
    </lineage>
</organism>
<dbReference type="Gene3D" id="3.40.50.2300">
    <property type="match status" value="2"/>
</dbReference>
<dbReference type="PANTHER" id="PTHR30146">
    <property type="entry name" value="LACI-RELATED TRANSCRIPTIONAL REPRESSOR"/>
    <property type="match status" value="1"/>
</dbReference>
<keyword evidence="3" id="KW-0804">Transcription</keyword>
<dbReference type="Pfam" id="PF13377">
    <property type="entry name" value="Peripla_BP_3"/>
    <property type="match status" value="1"/>
</dbReference>
<evidence type="ECO:0000259" key="4">
    <source>
        <dbReference type="Pfam" id="PF13377"/>
    </source>
</evidence>
<dbReference type="InterPro" id="IPR046335">
    <property type="entry name" value="LacI/GalR-like_sensor"/>
</dbReference>
<sequence length="241" mass="26786">MLSELRECGYRAELVNAADIELLGSRAVTGAIAIALDDRLNERWSELPNLPLVRLNAASSHRDNIYSVNSDGLSGMKLAVDFLIGHGHRRIAFLSEERFDRELVLPSGRYRGFCTAMRAAGVVEPEAFCYFSDRPRPVGRAWRDTGITAGICVGELHGAVAARQLYEEGIRIPEEFSLLSLEHPSVSENLIPPHTTLSQDFPELARRAVALLDNLIGHRAATDIMVPYRLVVRRSVRRLGQ</sequence>
<dbReference type="GO" id="GO:0000976">
    <property type="term" value="F:transcription cis-regulatory region binding"/>
    <property type="evidence" value="ECO:0007669"/>
    <property type="project" value="TreeGrafter"/>
</dbReference>
<evidence type="ECO:0000256" key="1">
    <source>
        <dbReference type="ARBA" id="ARBA00023015"/>
    </source>
</evidence>
<evidence type="ECO:0000313" key="6">
    <source>
        <dbReference type="Proteomes" id="UP000576225"/>
    </source>
</evidence>
<evidence type="ECO:0000256" key="2">
    <source>
        <dbReference type="ARBA" id="ARBA00023125"/>
    </source>
</evidence>